<evidence type="ECO:0000313" key="6">
    <source>
        <dbReference type="Proteomes" id="UP000005239"/>
    </source>
</evidence>
<reference evidence="5" key="2">
    <citation type="submission" date="2022-06" db="UniProtKB">
        <authorList>
            <consortium name="EnsemblMetazoa"/>
        </authorList>
    </citation>
    <scope>IDENTIFICATION</scope>
    <source>
        <strain evidence="5">PS312</strain>
    </source>
</reference>
<dbReference type="InterPro" id="IPR053286">
    <property type="entry name" value="Nematode_rcpt-like_srab"/>
</dbReference>
<organism evidence="5 6">
    <name type="scientific">Pristionchus pacificus</name>
    <name type="common">Parasitic nematode worm</name>
    <dbReference type="NCBI Taxonomy" id="54126"/>
    <lineage>
        <taxon>Eukaryota</taxon>
        <taxon>Metazoa</taxon>
        <taxon>Ecdysozoa</taxon>
        <taxon>Nematoda</taxon>
        <taxon>Chromadorea</taxon>
        <taxon>Rhabditida</taxon>
        <taxon>Rhabditina</taxon>
        <taxon>Diplogasteromorpha</taxon>
        <taxon>Diplogasteroidea</taxon>
        <taxon>Neodiplogasteridae</taxon>
        <taxon>Pristionchus</taxon>
    </lineage>
</organism>
<dbReference type="PANTHER" id="PTHR46561:SF11">
    <property type="entry name" value="SERPENTINE RECEPTOR CLASS ALPHA_BETA-14"/>
    <property type="match status" value="1"/>
</dbReference>
<evidence type="ECO:0000256" key="1">
    <source>
        <dbReference type="ARBA" id="ARBA00004141"/>
    </source>
</evidence>
<reference evidence="6" key="1">
    <citation type="journal article" date="2008" name="Nat. Genet.">
        <title>The Pristionchus pacificus genome provides a unique perspective on nematode lifestyle and parasitism.</title>
        <authorList>
            <person name="Dieterich C."/>
            <person name="Clifton S.W."/>
            <person name="Schuster L.N."/>
            <person name="Chinwalla A."/>
            <person name="Delehaunty K."/>
            <person name="Dinkelacker I."/>
            <person name="Fulton L."/>
            <person name="Fulton R."/>
            <person name="Godfrey J."/>
            <person name="Minx P."/>
            <person name="Mitreva M."/>
            <person name="Roeseler W."/>
            <person name="Tian H."/>
            <person name="Witte H."/>
            <person name="Yang S.P."/>
            <person name="Wilson R.K."/>
            <person name="Sommer R.J."/>
        </authorList>
    </citation>
    <scope>NUCLEOTIDE SEQUENCE [LARGE SCALE GENOMIC DNA]</scope>
    <source>
        <strain evidence="6">PS312</strain>
    </source>
</reference>
<name>A0A2A6CQT2_PRIPA</name>
<dbReference type="GO" id="GO:0016020">
    <property type="term" value="C:membrane"/>
    <property type="evidence" value="ECO:0007669"/>
    <property type="project" value="UniProtKB-SubCell"/>
</dbReference>
<keyword evidence="2" id="KW-0812">Transmembrane</keyword>
<keyword evidence="4" id="KW-0472">Membrane</keyword>
<evidence type="ECO:0000256" key="4">
    <source>
        <dbReference type="ARBA" id="ARBA00023136"/>
    </source>
</evidence>
<accession>A0A2A6CQT2</accession>
<dbReference type="OrthoDB" id="5818269at2759"/>
<dbReference type="PANTHER" id="PTHR46561">
    <property type="entry name" value="SERPENTINE RECEPTOR, CLASS AB (CLASS A-LIKE)-RELATED"/>
    <property type="match status" value="1"/>
</dbReference>
<gene>
    <name evidence="5" type="primary">WBGene00279585</name>
</gene>
<evidence type="ECO:0000256" key="3">
    <source>
        <dbReference type="ARBA" id="ARBA00022989"/>
    </source>
</evidence>
<keyword evidence="6" id="KW-1185">Reference proteome</keyword>
<protein>
    <submittedName>
        <fullName evidence="5">G protein-coupled receptor</fullName>
    </submittedName>
</protein>
<evidence type="ECO:0000313" key="5">
    <source>
        <dbReference type="EnsemblMetazoa" id="PPA41216.1"/>
    </source>
</evidence>
<dbReference type="Pfam" id="PF10292">
    <property type="entry name" value="7TM_GPCR_Srab"/>
    <property type="match status" value="2"/>
</dbReference>
<dbReference type="EnsemblMetazoa" id="PPA41216.1">
    <property type="protein sequence ID" value="PPA41216.1"/>
    <property type="gene ID" value="WBGene00279585"/>
</dbReference>
<dbReference type="Proteomes" id="UP000005239">
    <property type="component" value="Unassembled WGS sequence"/>
</dbReference>
<dbReference type="InterPro" id="IPR019408">
    <property type="entry name" value="7TM_GPCR_serpentine_rcpt_Srab"/>
</dbReference>
<dbReference type="AlphaFoldDB" id="A0A2A6CQT2"/>
<evidence type="ECO:0000256" key="2">
    <source>
        <dbReference type="ARBA" id="ARBA00022692"/>
    </source>
</evidence>
<keyword evidence="3" id="KW-1133">Transmembrane helix</keyword>
<accession>A0A8R1YY16</accession>
<comment type="subcellular location">
    <subcellularLocation>
        <location evidence="1">Membrane</location>
        <topology evidence="1">Multi-pass membrane protein</topology>
    </subcellularLocation>
</comment>
<sequence>MPTDHHCRFEPPQSTERSFAVEDTVGRCKISENFRIFAFLRPNVKYFMFVISSVGAIRFALFIRNLKNEPIHLIFEKMIKFLALQAALYHVIACSPCYRRLDYIRVADGKAKTPMEHNTIYDHFVARNNAKITRTLMEDPHNYQSMNDSYLPYQAQFLHDSLFYKSFPLGLLEMFTIAMFEYLCWLNRKRLNKTTYTLTERYQIAENIRMLEILRPIARFHGALSCYGAVSFVLFRRELENGPSYPIFEEYINFLVLQGIVLPIIFIRHERRERLRKVTQLKENNAISDDFVARYNAEITRGWYYLAYQARYLHDSYFYKSLISIKLLLGLIALPLLWKIRGYKRKVLAHESLSILMRFHFYYITIFVFFGTVDYSITIYKFQLRYPVFRNVCKFLLTISDPIDYIVSWMEMFIRRYPQVVTAHGNCVLQIELDMCYSGTMSSMFMMALERFAASRKFRTYESSRRNSIYLWTHVKKLTEVSHENLTTLRYEHLAAFQIALILTAVPLSIMSYDFGARYAVTTLVPEYGQIYHQIIGAPLGILEIFTIAMFEYLHRLNKNRLHKSTYNLSERYQIAENIRILEILRPIAKFHGALTCYGAVSFVLFGRDLDNGPNYPIFEECINFLVLQGIVLPIIFIRHERIERSRKVTQLEENCPINDDFLTRYNAQITRGKVLAHESLSILMRFHYYYISIFVLTSIVDYTLTIYKFQSR</sequence>
<proteinExistence type="predicted"/>